<reference evidence="8 9" key="1">
    <citation type="submission" date="2023-06" db="EMBL/GenBank/DDBJ databases">
        <title>Sporosarcina sp. nov., isolated from Korean traditional fermented seafood 'Jeotgal'.</title>
        <authorList>
            <person name="Yang A.I."/>
            <person name="Shin N.-R."/>
        </authorList>
    </citation>
    <scope>NUCLEOTIDE SEQUENCE [LARGE SCALE GENOMIC DNA]</scope>
    <source>
        <strain evidence="8 9">KCTC13119</strain>
    </source>
</reference>
<keyword evidence="5" id="KW-0456">Lyase</keyword>
<dbReference type="InterPro" id="IPR052357">
    <property type="entry name" value="Orn_Lys_Arg_decarboxylase-I"/>
</dbReference>
<evidence type="ECO:0000313" key="9">
    <source>
        <dbReference type="Proteomes" id="UP001282284"/>
    </source>
</evidence>
<keyword evidence="9" id="KW-1185">Reference proteome</keyword>
<keyword evidence="8" id="KW-0032">Aminotransferase</keyword>
<accession>A0ABU4GCJ9</accession>
<evidence type="ECO:0000259" key="6">
    <source>
        <dbReference type="Pfam" id="PF01276"/>
    </source>
</evidence>
<dbReference type="EMBL" id="JAUBDI010000020">
    <property type="protein sequence ID" value="MDW0114709.1"/>
    <property type="molecule type" value="Genomic_DNA"/>
</dbReference>
<evidence type="ECO:0000256" key="5">
    <source>
        <dbReference type="ARBA" id="ARBA00023239"/>
    </source>
</evidence>
<dbReference type="PANTHER" id="PTHR43277:SF3">
    <property type="entry name" value="DECARBOXYLASE, PUTATIVE-RELATED"/>
    <property type="match status" value="1"/>
</dbReference>
<dbReference type="Pfam" id="PF03711">
    <property type="entry name" value="OKR_DC_1_C"/>
    <property type="match status" value="1"/>
</dbReference>
<evidence type="ECO:0000256" key="4">
    <source>
        <dbReference type="ARBA" id="ARBA00022898"/>
    </source>
</evidence>
<protein>
    <submittedName>
        <fullName evidence="8">Aminotransferase class I/II-fold pyridoxal phosphate-dependent enzyme</fullName>
    </submittedName>
</protein>
<gene>
    <name evidence="8" type="ORF">QT711_16040</name>
</gene>
<dbReference type="InterPro" id="IPR015421">
    <property type="entry name" value="PyrdxlP-dep_Trfase_major"/>
</dbReference>
<keyword evidence="8" id="KW-0808">Transferase</keyword>
<comment type="caution">
    <text evidence="8">The sequence shown here is derived from an EMBL/GenBank/DDBJ whole genome shotgun (WGS) entry which is preliminary data.</text>
</comment>
<dbReference type="InterPro" id="IPR015424">
    <property type="entry name" value="PyrdxlP-dep_Trfase"/>
</dbReference>
<evidence type="ECO:0000256" key="3">
    <source>
        <dbReference type="ARBA" id="ARBA00022793"/>
    </source>
</evidence>
<keyword evidence="3" id="KW-0210">Decarboxylase</keyword>
<feature type="domain" description="Orn/Lys/Arg decarboxylases family 1 pyridoxal-P attachment site" evidence="6">
    <location>
        <begin position="7"/>
        <end position="307"/>
    </location>
</feature>
<keyword evidence="4" id="KW-0663">Pyridoxal phosphate</keyword>
<feature type="domain" description="Orn/Lys/Arg decarboxylase C-terminal" evidence="7">
    <location>
        <begin position="405"/>
        <end position="445"/>
    </location>
</feature>
<sequence>MSQLNRPLVEALQDFKAQQPLSFHVPGHKHGILSTLPRDMRSALAYDVTELTGLDDLHEAEGVIQEAEKLLSTLYRSTRSFFLVNGSTVGNLAMLYATCSYGDTVIVQRNAHKSVFNAIELIGAKPVLVTPPWDDRTLTPGVLTYEQVNEALKEFPHAKAVVLTYPTYYGVAGNELKGIIESCHAQQVPVLVDEAHGAHFIAGGAFPPSAIELGADIVVQSAHKTLPAMTMGSFLHVRSDFIDEKNIAHYLRMLQSSSPSYLVLASLDDARAYIASFTKEDHLEFMALRQTFIDEVKRQTSYEVVETDDPLKLLVRSGGYSGFQLQRAFETVGMYVELADPYQVLIILPLTLQETKFPLQRWLKKMHAAVPLLGKELQVTLPTALPAWPTGISTLDKSPSSIKKIGHEWIHIEEASGRVAASSLIPYPPGIPLLLTGEKITASHMNALLELVEMGARVQGADRLSEGKIAVMKIDSEEKR</sequence>
<dbReference type="PANTHER" id="PTHR43277">
    <property type="entry name" value="ARGININE DECARBOXYLASE"/>
    <property type="match status" value="1"/>
</dbReference>
<evidence type="ECO:0000313" key="8">
    <source>
        <dbReference type="EMBL" id="MDW0114709.1"/>
    </source>
</evidence>
<organism evidence="8 9">
    <name type="scientific">Sporosarcina saromensis</name>
    <dbReference type="NCBI Taxonomy" id="359365"/>
    <lineage>
        <taxon>Bacteria</taxon>
        <taxon>Bacillati</taxon>
        <taxon>Bacillota</taxon>
        <taxon>Bacilli</taxon>
        <taxon>Bacillales</taxon>
        <taxon>Caryophanaceae</taxon>
        <taxon>Sporosarcina</taxon>
    </lineage>
</organism>
<comment type="similarity">
    <text evidence="2">Belongs to the Orn/Lys/Arg decarboxylase class-I family.</text>
</comment>
<dbReference type="Gene3D" id="3.40.640.10">
    <property type="entry name" value="Type I PLP-dependent aspartate aminotransferase-like (Major domain)"/>
    <property type="match status" value="1"/>
</dbReference>
<evidence type="ECO:0000256" key="2">
    <source>
        <dbReference type="ARBA" id="ARBA00010671"/>
    </source>
</evidence>
<dbReference type="RefSeq" id="WP_317945947.1">
    <property type="nucleotide sequence ID" value="NZ_JAUBDI010000020.1"/>
</dbReference>
<comment type="cofactor">
    <cofactor evidence="1">
        <name>pyridoxal 5'-phosphate</name>
        <dbReference type="ChEBI" id="CHEBI:597326"/>
    </cofactor>
</comment>
<evidence type="ECO:0000256" key="1">
    <source>
        <dbReference type="ARBA" id="ARBA00001933"/>
    </source>
</evidence>
<dbReference type="Gene3D" id="3.90.105.10">
    <property type="entry name" value="Molybdopterin biosynthesis moea protein, domain 2"/>
    <property type="match status" value="1"/>
</dbReference>
<dbReference type="GO" id="GO:0008483">
    <property type="term" value="F:transaminase activity"/>
    <property type="evidence" value="ECO:0007669"/>
    <property type="project" value="UniProtKB-KW"/>
</dbReference>
<dbReference type="Pfam" id="PF01276">
    <property type="entry name" value="OKR_DC_1"/>
    <property type="match status" value="1"/>
</dbReference>
<proteinExistence type="inferred from homology"/>
<dbReference type="InterPro" id="IPR008286">
    <property type="entry name" value="Prn/Lys/Arg_de-COase_C"/>
</dbReference>
<evidence type="ECO:0000259" key="7">
    <source>
        <dbReference type="Pfam" id="PF03711"/>
    </source>
</evidence>
<dbReference type="Proteomes" id="UP001282284">
    <property type="component" value="Unassembled WGS sequence"/>
</dbReference>
<dbReference type="InterPro" id="IPR000310">
    <property type="entry name" value="Orn/Lys/Arg_deCO2ase_major_dom"/>
</dbReference>
<dbReference type="SUPFAM" id="SSF53383">
    <property type="entry name" value="PLP-dependent transferases"/>
    <property type="match status" value="1"/>
</dbReference>
<dbReference type="SUPFAM" id="SSF55904">
    <property type="entry name" value="Ornithine decarboxylase C-terminal domain"/>
    <property type="match status" value="1"/>
</dbReference>
<dbReference type="InterPro" id="IPR036633">
    <property type="entry name" value="Prn/Lys/Arg_de-COase_C_sf"/>
</dbReference>
<name>A0ABU4GCJ9_9BACL</name>